<evidence type="ECO:0000256" key="1">
    <source>
        <dbReference type="SAM" id="MobiDB-lite"/>
    </source>
</evidence>
<feature type="compositionally biased region" description="Basic and acidic residues" evidence="1">
    <location>
        <begin position="75"/>
        <end position="91"/>
    </location>
</feature>
<dbReference type="Proteomes" id="UP000046395">
    <property type="component" value="Unassembled WGS sequence"/>
</dbReference>
<protein>
    <submittedName>
        <fullName evidence="3">Uncharacterized protein</fullName>
    </submittedName>
</protein>
<feature type="region of interest" description="Disordered" evidence="1">
    <location>
        <begin position="69"/>
        <end position="91"/>
    </location>
</feature>
<evidence type="ECO:0000313" key="3">
    <source>
        <dbReference type="WBParaSite" id="TMUE_1000003269.1"/>
    </source>
</evidence>
<organism evidence="2 3">
    <name type="scientific">Trichuris muris</name>
    <name type="common">Mouse whipworm</name>
    <dbReference type="NCBI Taxonomy" id="70415"/>
    <lineage>
        <taxon>Eukaryota</taxon>
        <taxon>Metazoa</taxon>
        <taxon>Ecdysozoa</taxon>
        <taxon>Nematoda</taxon>
        <taxon>Enoplea</taxon>
        <taxon>Dorylaimia</taxon>
        <taxon>Trichinellida</taxon>
        <taxon>Trichuridae</taxon>
        <taxon>Trichuris</taxon>
    </lineage>
</organism>
<dbReference type="AlphaFoldDB" id="A0A5S6Q7S8"/>
<reference evidence="3" key="1">
    <citation type="submission" date="2019-12" db="UniProtKB">
        <authorList>
            <consortium name="WormBaseParasite"/>
        </authorList>
    </citation>
    <scope>IDENTIFICATION</scope>
</reference>
<accession>A0A5S6Q7S8</accession>
<keyword evidence="2" id="KW-1185">Reference proteome</keyword>
<dbReference type="WBParaSite" id="TMUE_1000003269.1">
    <property type="protein sequence ID" value="TMUE_1000003269.1"/>
    <property type="gene ID" value="WBGene00298666"/>
</dbReference>
<sequence>MMRFAVVSPALLHLALRDERWASFVRQRHFVAVYSALGRQMPAGGKPEASWRLRRSFQRLIRRLRGSTVASAGETADRSPRWAPLDGRDSQ</sequence>
<name>A0A5S6Q7S8_TRIMR</name>
<evidence type="ECO:0000313" key="2">
    <source>
        <dbReference type="Proteomes" id="UP000046395"/>
    </source>
</evidence>
<proteinExistence type="predicted"/>